<dbReference type="InterPro" id="IPR016166">
    <property type="entry name" value="FAD-bd_PCMH"/>
</dbReference>
<proteinExistence type="inferred from homology"/>
<dbReference type="PIRSF" id="PIRSF000136">
    <property type="entry name" value="LGO_GLO"/>
    <property type="match status" value="1"/>
</dbReference>
<protein>
    <recommendedName>
        <fullName evidence="5 11">D-arabinono-1,4-lactone oxidase</fullName>
        <shortName evidence="11">ALO</shortName>
        <ecNumber evidence="5 11">1.1.3.37</ecNumber>
    </recommendedName>
    <alternativeName>
        <fullName evidence="10 11">L-galactono-gamma-lactone oxidase</fullName>
    </alternativeName>
</protein>
<evidence type="ECO:0000256" key="7">
    <source>
        <dbReference type="ARBA" id="ARBA00022827"/>
    </source>
</evidence>
<keyword evidence="9" id="KW-0472">Membrane</keyword>
<dbReference type="NCBIfam" id="TIGR01678">
    <property type="entry name" value="FAD_lactone_ox"/>
    <property type="match status" value="1"/>
</dbReference>
<dbReference type="Gene3D" id="3.30.70.2520">
    <property type="match status" value="1"/>
</dbReference>
<evidence type="ECO:0000256" key="2">
    <source>
        <dbReference type="ARBA" id="ARBA00004370"/>
    </source>
</evidence>
<dbReference type="Pfam" id="PF01565">
    <property type="entry name" value="FAD_binding_4"/>
    <property type="match status" value="1"/>
</dbReference>
<evidence type="ECO:0000256" key="5">
    <source>
        <dbReference type="ARBA" id="ARBA00013136"/>
    </source>
</evidence>
<dbReference type="Gene3D" id="3.30.465.10">
    <property type="match status" value="1"/>
</dbReference>
<evidence type="ECO:0000256" key="3">
    <source>
        <dbReference type="ARBA" id="ARBA00005083"/>
    </source>
</evidence>
<dbReference type="Pfam" id="PF04030">
    <property type="entry name" value="ALO"/>
    <property type="match status" value="1"/>
</dbReference>
<dbReference type="PANTHER" id="PTHR43762">
    <property type="entry name" value="L-GULONOLACTONE OXIDASE"/>
    <property type="match status" value="1"/>
</dbReference>
<evidence type="ECO:0000256" key="10">
    <source>
        <dbReference type="ARBA" id="ARBA00033418"/>
    </source>
</evidence>
<evidence type="ECO:0000256" key="1">
    <source>
        <dbReference type="ARBA" id="ARBA00001974"/>
    </source>
</evidence>
<dbReference type="GO" id="GO:0031966">
    <property type="term" value="C:mitochondrial membrane"/>
    <property type="evidence" value="ECO:0007669"/>
    <property type="project" value="UniProtKB-SubCell"/>
</dbReference>
<dbReference type="AlphaFoldDB" id="A0A0F7SXS5"/>
<dbReference type="InterPro" id="IPR010031">
    <property type="entry name" value="FAD_lactone_oxidase-like"/>
</dbReference>
<comment type="cofactor">
    <cofactor evidence="1 11">
        <name>FAD</name>
        <dbReference type="ChEBI" id="CHEBI:57692"/>
    </cofactor>
</comment>
<evidence type="ECO:0000256" key="6">
    <source>
        <dbReference type="ARBA" id="ARBA00022630"/>
    </source>
</evidence>
<dbReference type="UniPathway" id="UPA00771">
    <property type="reaction ID" value="UER00766"/>
</dbReference>
<dbReference type="PROSITE" id="PS51387">
    <property type="entry name" value="FAD_PCMH"/>
    <property type="match status" value="1"/>
</dbReference>
<evidence type="ECO:0000256" key="4">
    <source>
        <dbReference type="ARBA" id="ARBA00005466"/>
    </source>
</evidence>
<evidence type="ECO:0000259" key="12">
    <source>
        <dbReference type="PROSITE" id="PS51387"/>
    </source>
</evidence>
<dbReference type="EMBL" id="LN483332">
    <property type="protein sequence ID" value="CED85400.1"/>
    <property type="molecule type" value="Genomic_DNA"/>
</dbReference>
<dbReference type="EC" id="1.1.3.37" evidence="5 11"/>
<organism evidence="13">
    <name type="scientific">Phaffia rhodozyma</name>
    <name type="common">Yeast</name>
    <name type="synonym">Xanthophyllomyces dendrorhous</name>
    <dbReference type="NCBI Taxonomy" id="264483"/>
    <lineage>
        <taxon>Eukaryota</taxon>
        <taxon>Fungi</taxon>
        <taxon>Dikarya</taxon>
        <taxon>Basidiomycota</taxon>
        <taxon>Agaricomycotina</taxon>
        <taxon>Tremellomycetes</taxon>
        <taxon>Cystofilobasidiales</taxon>
        <taxon>Mrakiaceae</taxon>
        <taxon>Phaffia</taxon>
    </lineage>
</organism>
<dbReference type="InterPro" id="IPR007173">
    <property type="entry name" value="ALO_C"/>
</dbReference>
<evidence type="ECO:0000256" key="8">
    <source>
        <dbReference type="ARBA" id="ARBA00023002"/>
    </source>
</evidence>
<dbReference type="SUPFAM" id="SSF56176">
    <property type="entry name" value="FAD-binding/transporter-associated domain-like"/>
    <property type="match status" value="1"/>
</dbReference>
<dbReference type="Gene3D" id="3.30.43.10">
    <property type="entry name" value="Uridine Diphospho-n-acetylenolpyruvylglucosamine Reductase, domain 2"/>
    <property type="match status" value="1"/>
</dbReference>
<comment type="similarity">
    <text evidence="4 11">Belongs to the oxygen-dependent FAD-linked oxidoreductase family.</text>
</comment>
<dbReference type="InterPro" id="IPR016169">
    <property type="entry name" value="FAD-bd_PCMH_sub2"/>
</dbReference>
<dbReference type="GO" id="GO:0003885">
    <property type="term" value="F:D-arabinono-1,4-lactone oxidase activity"/>
    <property type="evidence" value="ECO:0007669"/>
    <property type="project" value="UniProtKB-UniRule"/>
</dbReference>
<dbReference type="PANTHER" id="PTHR43762:SF1">
    <property type="entry name" value="D-ARABINONO-1,4-LACTONE OXIDASE"/>
    <property type="match status" value="1"/>
</dbReference>
<accession>A0A0F7SXS5</accession>
<evidence type="ECO:0000256" key="11">
    <source>
        <dbReference type="RuleBase" id="RU367158"/>
    </source>
</evidence>
<keyword evidence="7 11" id="KW-0274">FAD</keyword>
<dbReference type="InterPro" id="IPR006094">
    <property type="entry name" value="Oxid_FAD_bind_N"/>
</dbReference>
<comment type="pathway">
    <text evidence="3 11">Cofactor biosynthesis; D-erythroascorbate biosynthesis; dehydro-D-arabinono-1,4-lactone from D-arabinose: step 2/2.</text>
</comment>
<dbReference type="GO" id="GO:0071949">
    <property type="term" value="F:FAD binding"/>
    <property type="evidence" value="ECO:0007669"/>
    <property type="project" value="UniProtKB-UniRule"/>
</dbReference>
<dbReference type="InterPro" id="IPR030654">
    <property type="entry name" value="Sugar_lactone_oxidase"/>
</dbReference>
<keyword evidence="11" id="KW-0496">Mitochondrion</keyword>
<comment type="catalytic activity">
    <reaction evidence="11">
        <text>D-arabinono-1,4-lactone + O2 = dehydro-D-arabinono-1,4-lactone + H2O2 + H(+)</text>
        <dbReference type="Rhea" id="RHEA:23756"/>
        <dbReference type="ChEBI" id="CHEBI:15378"/>
        <dbReference type="ChEBI" id="CHEBI:15379"/>
        <dbReference type="ChEBI" id="CHEBI:16240"/>
        <dbReference type="ChEBI" id="CHEBI:16292"/>
        <dbReference type="ChEBI" id="CHEBI:58277"/>
        <dbReference type="EC" id="1.1.3.37"/>
    </reaction>
</comment>
<sequence>MTTTAFSELSISQLYTRLSSIVIDSRDSRSTFSNWAKTFSCRPLTVFLPNTEDDCQAIVELARREQKSVRCVGAGHSPSDLACTTGFMIRTDNLTKVFEVDIEKNVVEVQSGISLHAFHRLLASHGLAMSNLGSISDQSIGGILTTATHGSGVDYPVISAGVTSLTMLLADNTIVECSRESFEDLFLATLCGLGTTGMILRVRIAVERAFRLDETIEPVEFDQFVEPDNFERIAGSSQHTRVWWFPQVGKVSVGCANRTSAPPDPAPGWGAYFRNVIFGFHIVQFLLFVSRFIPSLTPPVCRLVWKHLNGRTQRHIGDSYKVFNFDCLFPQYTTEWAIPAESAPECLKELRTWLDQEAAKADGVRIHFPIEIRWTKEDDIWLSPSYGRKTVYIGIVQFRPYGLPVSYRRYFANFVRIVKSYEGRPHWAKAHNLTPGNLRALYPKFDAFVELMGRYDPDGLFENEYVKRHLLGMPIGDGVFRSSGRVGE</sequence>
<dbReference type="InterPro" id="IPR016167">
    <property type="entry name" value="FAD-bd_PCMH_sub1"/>
</dbReference>
<dbReference type="InterPro" id="IPR016171">
    <property type="entry name" value="Vanillyl_alc_oxidase_C-sub2"/>
</dbReference>
<evidence type="ECO:0000256" key="9">
    <source>
        <dbReference type="ARBA" id="ARBA00023136"/>
    </source>
</evidence>
<evidence type="ECO:0000313" key="13">
    <source>
        <dbReference type="EMBL" id="CED85400.1"/>
    </source>
</evidence>
<feature type="domain" description="FAD-binding PCMH-type" evidence="12">
    <location>
        <begin position="39"/>
        <end position="209"/>
    </location>
</feature>
<reference evidence="13" key="1">
    <citation type="submission" date="2014-08" db="EMBL/GenBank/DDBJ databases">
        <authorList>
            <person name="Sharma Rahul"/>
            <person name="Thines Marco"/>
        </authorList>
    </citation>
    <scope>NUCLEOTIDE SEQUENCE</scope>
</reference>
<keyword evidence="6 11" id="KW-0285">Flavoprotein</keyword>
<name>A0A0F7SXS5_PHARH</name>
<dbReference type="Gene3D" id="1.10.45.10">
    <property type="entry name" value="Vanillyl-alcohol Oxidase, Chain A, domain 4"/>
    <property type="match status" value="1"/>
</dbReference>
<dbReference type="InterPro" id="IPR036318">
    <property type="entry name" value="FAD-bd_PCMH-like_sf"/>
</dbReference>
<keyword evidence="8 11" id="KW-0560">Oxidoreductase</keyword>
<comment type="subcellular location">
    <subcellularLocation>
        <location evidence="2">Membrane</location>
    </subcellularLocation>
    <subcellularLocation>
        <location evidence="11">Mitochondrion membrane</location>
    </subcellularLocation>
</comment>